<comment type="caution">
    <text evidence="7">The sequence shown here is derived from an EMBL/GenBank/DDBJ whole genome shotgun (WGS) entry which is preliminary data.</text>
</comment>
<dbReference type="CDD" id="cd18081">
    <property type="entry name" value="RlmH-like"/>
    <property type="match status" value="1"/>
</dbReference>
<comment type="function">
    <text evidence="6">Specifically methylates the pseudouridine at position 1915 (m3Psi1915) in 23S rRNA.</text>
</comment>
<evidence type="ECO:0000256" key="1">
    <source>
        <dbReference type="ARBA" id="ARBA00022552"/>
    </source>
</evidence>
<protein>
    <recommendedName>
        <fullName evidence="6">Ribosomal RNA large subunit methyltransferase H</fullName>
        <ecNumber evidence="6">2.1.1.177</ecNumber>
    </recommendedName>
    <alternativeName>
        <fullName evidence="6">23S rRNA (pseudouridine1915-N3)-methyltransferase</fullName>
    </alternativeName>
    <alternativeName>
        <fullName evidence="6">23S rRNA m3Psi1915 methyltransferase</fullName>
    </alternativeName>
    <alternativeName>
        <fullName evidence="6">rRNA (pseudouridine-N3-)-methyltransferase RlmH</fullName>
    </alternativeName>
</protein>
<keyword evidence="6" id="KW-0963">Cytoplasm</keyword>
<keyword evidence="8" id="KW-1185">Reference proteome</keyword>
<organism evidence="7 8">
    <name type="scientific">Piscinibacterium candidicorallinum</name>
    <dbReference type="NCBI Taxonomy" id="1793872"/>
    <lineage>
        <taxon>Bacteria</taxon>
        <taxon>Pseudomonadati</taxon>
        <taxon>Pseudomonadota</taxon>
        <taxon>Betaproteobacteria</taxon>
        <taxon>Burkholderiales</taxon>
        <taxon>Piscinibacterium</taxon>
    </lineage>
</organism>
<evidence type="ECO:0000256" key="5">
    <source>
        <dbReference type="ARBA" id="ARBA00038303"/>
    </source>
</evidence>
<dbReference type="InterPro" id="IPR029026">
    <property type="entry name" value="tRNA_m1G_MTases_N"/>
</dbReference>
<dbReference type="NCBIfam" id="TIGR00246">
    <property type="entry name" value="tRNA_RlmH_YbeA"/>
    <property type="match status" value="1"/>
</dbReference>
<proteinExistence type="inferred from homology"/>
<dbReference type="HAMAP" id="MF_00658">
    <property type="entry name" value="23SrRNA_methyltr_H"/>
    <property type="match status" value="1"/>
</dbReference>
<dbReference type="RefSeq" id="WP_377300864.1">
    <property type="nucleotide sequence ID" value="NZ_CP180191.1"/>
</dbReference>
<dbReference type="NCBIfam" id="NF000986">
    <property type="entry name" value="PRK00103.1-4"/>
    <property type="match status" value="1"/>
</dbReference>
<evidence type="ECO:0000256" key="3">
    <source>
        <dbReference type="ARBA" id="ARBA00022679"/>
    </source>
</evidence>
<comment type="subunit">
    <text evidence="6">Homodimer.</text>
</comment>
<dbReference type="PIRSF" id="PIRSF004505">
    <property type="entry name" value="MT_bac"/>
    <property type="match status" value="1"/>
</dbReference>
<dbReference type="InterPro" id="IPR029028">
    <property type="entry name" value="Alpha/beta_knot_MTases"/>
</dbReference>
<evidence type="ECO:0000256" key="2">
    <source>
        <dbReference type="ARBA" id="ARBA00022603"/>
    </source>
</evidence>
<evidence type="ECO:0000313" key="8">
    <source>
        <dbReference type="Proteomes" id="UP001595556"/>
    </source>
</evidence>
<dbReference type="EMBL" id="JBHRTI010000003">
    <property type="protein sequence ID" value="MFC3146557.1"/>
    <property type="molecule type" value="Genomic_DNA"/>
</dbReference>
<comment type="similarity">
    <text evidence="5 6">Belongs to the RNA methyltransferase RlmH family.</text>
</comment>
<dbReference type="Gene3D" id="3.40.1280.10">
    <property type="match status" value="1"/>
</dbReference>
<dbReference type="PANTHER" id="PTHR33603:SF1">
    <property type="entry name" value="RIBOSOMAL RNA LARGE SUBUNIT METHYLTRANSFERASE H"/>
    <property type="match status" value="1"/>
</dbReference>
<dbReference type="EC" id="2.1.1.177" evidence="6"/>
<dbReference type="InterPro" id="IPR003742">
    <property type="entry name" value="RlmH-like"/>
</dbReference>
<comment type="subcellular location">
    <subcellularLocation>
        <location evidence="6">Cytoplasm</location>
    </subcellularLocation>
</comment>
<feature type="binding site" evidence="6">
    <location>
        <begin position="120"/>
        <end position="125"/>
    </location>
    <ligand>
        <name>S-adenosyl-L-methionine</name>
        <dbReference type="ChEBI" id="CHEBI:59789"/>
    </ligand>
</feature>
<evidence type="ECO:0000256" key="4">
    <source>
        <dbReference type="ARBA" id="ARBA00022691"/>
    </source>
</evidence>
<gene>
    <name evidence="6 7" type="primary">rlmH</name>
    <name evidence="7" type="ORF">ACFOEN_02745</name>
</gene>
<dbReference type="Pfam" id="PF02590">
    <property type="entry name" value="SPOUT_MTase"/>
    <property type="match status" value="1"/>
</dbReference>
<feature type="binding site" evidence="6">
    <location>
        <position position="101"/>
    </location>
    <ligand>
        <name>S-adenosyl-L-methionine</name>
        <dbReference type="ChEBI" id="CHEBI:59789"/>
    </ligand>
</feature>
<keyword evidence="1 6" id="KW-0698">rRNA processing</keyword>
<evidence type="ECO:0000313" key="7">
    <source>
        <dbReference type="EMBL" id="MFC3146557.1"/>
    </source>
</evidence>
<keyword evidence="4 6" id="KW-0949">S-adenosyl-L-methionine</keyword>
<keyword evidence="2 6" id="KW-0489">Methyltransferase</keyword>
<accession>A0ABV7H3G8</accession>
<sequence>MKLTLIAVGHKMPGWVNEAFAEYQRRFPPDWPFALKELKPETADSAAQTKAREADKILAAVPKDALLVTLDERGRDLTTKALAQQLERWQLDARPVAFVIGGTEGLDERVKAAAHFSLRLSSLTLPHMLVRVLLAEQLYRAWSVLAGHPYHRE</sequence>
<comment type="catalytic activity">
    <reaction evidence="6">
        <text>pseudouridine(1915) in 23S rRNA + S-adenosyl-L-methionine = N(3)-methylpseudouridine(1915) in 23S rRNA + S-adenosyl-L-homocysteine + H(+)</text>
        <dbReference type="Rhea" id="RHEA:42752"/>
        <dbReference type="Rhea" id="RHEA-COMP:10221"/>
        <dbReference type="Rhea" id="RHEA-COMP:10222"/>
        <dbReference type="ChEBI" id="CHEBI:15378"/>
        <dbReference type="ChEBI" id="CHEBI:57856"/>
        <dbReference type="ChEBI" id="CHEBI:59789"/>
        <dbReference type="ChEBI" id="CHEBI:65314"/>
        <dbReference type="ChEBI" id="CHEBI:74486"/>
        <dbReference type="EC" id="2.1.1.177"/>
    </reaction>
</comment>
<dbReference type="SUPFAM" id="SSF75217">
    <property type="entry name" value="alpha/beta knot"/>
    <property type="match status" value="1"/>
</dbReference>
<name>A0ABV7H3G8_9BURK</name>
<keyword evidence="3 6" id="KW-0808">Transferase</keyword>
<dbReference type="PANTHER" id="PTHR33603">
    <property type="entry name" value="METHYLTRANSFERASE"/>
    <property type="match status" value="1"/>
</dbReference>
<feature type="binding site" evidence="6">
    <location>
        <position position="70"/>
    </location>
    <ligand>
        <name>S-adenosyl-L-methionine</name>
        <dbReference type="ChEBI" id="CHEBI:59789"/>
    </ligand>
</feature>
<evidence type="ECO:0000256" key="6">
    <source>
        <dbReference type="HAMAP-Rule" id="MF_00658"/>
    </source>
</evidence>
<reference evidence="8" key="1">
    <citation type="journal article" date="2019" name="Int. J. Syst. Evol. Microbiol.">
        <title>The Global Catalogue of Microorganisms (GCM) 10K type strain sequencing project: providing services to taxonomists for standard genome sequencing and annotation.</title>
        <authorList>
            <consortium name="The Broad Institute Genomics Platform"/>
            <consortium name="The Broad Institute Genome Sequencing Center for Infectious Disease"/>
            <person name="Wu L."/>
            <person name="Ma J."/>
        </authorList>
    </citation>
    <scope>NUCLEOTIDE SEQUENCE [LARGE SCALE GENOMIC DNA]</scope>
    <source>
        <strain evidence="8">KCTC 52168</strain>
    </source>
</reference>
<dbReference type="Proteomes" id="UP001595556">
    <property type="component" value="Unassembled WGS sequence"/>
</dbReference>